<evidence type="ECO:0000256" key="2">
    <source>
        <dbReference type="SAM" id="SignalP"/>
    </source>
</evidence>
<organism evidence="3 4">
    <name type="scientific">Pontibacter ramchanderi</name>
    <dbReference type="NCBI Taxonomy" id="1179743"/>
    <lineage>
        <taxon>Bacteria</taxon>
        <taxon>Pseudomonadati</taxon>
        <taxon>Bacteroidota</taxon>
        <taxon>Cytophagia</taxon>
        <taxon>Cytophagales</taxon>
        <taxon>Hymenobacteraceae</taxon>
        <taxon>Pontibacter</taxon>
    </lineage>
</organism>
<gene>
    <name evidence="3" type="ORF">BD749_2010</name>
</gene>
<sequence length="312" mass="34613">MKRIKTTSAGLFFLLLFLATSLSALAQEVEKADLNLNLRYFLKNNKVPYLTVETNTKVERRFEPVQGMAVAVYLNEVAPENLLANVVTKEDGKATAVIPPDKREVWNSSHQHTFIGVAEESERFEETTSEIEITKARLAISTDTTDGARNVMVLLEALDDEGNWIPVEEADVKIGIQRLNTVLPVGPDDAYTTDEEGVALAEFTRDGLPGDDNGNLMLVATVLDNDTYGTLTLEEAVAWGAIVAHSNDFDKRSLFATRDKAPYWLLFLSGFIFFTVWGTIAYLVYLLMRIRKLGKTKPATKPEPAPVELTPA</sequence>
<dbReference type="RefSeq" id="WP_101444190.1">
    <property type="nucleotide sequence ID" value="NZ_PJMU01000002.1"/>
</dbReference>
<keyword evidence="4" id="KW-1185">Reference proteome</keyword>
<feature type="transmembrane region" description="Helical" evidence="1">
    <location>
        <begin position="263"/>
        <end position="287"/>
    </location>
</feature>
<dbReference type="AlphaFoldDB" id="A0A2N3UC05"/>
<name>A0A2N3UC05_9BACT</name>
<evidence type="ECO:0000313" key="4">
    <source>
        <dbReference type="Proteomes" id="UP000233782"/>
    </source>
</evidence>
<reference evidence="3 4" key="1">
    <citation type="submission" date="2017-12" db="EMBL/GenBank/DDBJ databases">
        <title>Genomic Encyclopedia of Type Strains, Phase III (KMG-III): the genomes of soil and plant-associated and newly described type strains.</title>
        <authorList>
            <person name="Whitman W."/>
        </authorList>
    </citation>
    <scope>NUCLEOTIDE SEQUENCE [LARGE SCALE GENOMIC DNA]</scope>
    <source>
        <strain evidence="3 4">LP43</strain>
    </source>
</reference>
<evidence type="ECO:0000256" key="1">
    <source>
        <dbReference type="SAM" id="Phobius"/>
    </source>
</evidence>
<feature type="chain" id="PRO_5014684817" evidence="2">
    <location>
        <begin position="27"/>
        <end position="312"/>
    </location>
</feature>
<dbReference type="EMBL" id="PJMU01000002">
    <property type="protein sequence ID" value="PKV66875.1"/>
    <property type="molecule type" value="Genomic_DNA"/>
</dbReference>
<proteinExistence type="predicted"/>
<keyword evidence="1" id="KW-0812">Transmembrane</keyword>
<keyword evidence="2" id="KW-0732">Signal</keyword>
<keyword evidence="1" id="KW-0472">Membrane</keyword>
<evidence type="ECO:0000313" key="3">
    <source>
        <dbReference type="EMBL" id="PKV66875.1"/>
    </source>
</evidence>
<dbReference type="OrthoDB" id="670926at2"/>
<keyword evidence="1" id="KW-1133">Transmembrane helix</keyword>
<protein>
    <submittedName>
        <fullName evidence="3">Uncharacterized protein</fullName>
    </submittedName>
</protein>
<dbReference type="Proteomes" id="UP000233782">
    <property type="component" value="Unassembled WGS sequence"/>
</dbReference>
<feature type="signal peptide" evidence="2">
    <location>
        <begin position="1"/>
        <end position="26"/>
    </location>
</feature>
<accession>A0A2N3UC05</accession>
<comment type="caution">
    <text evidence="3">The sequence shown here is derived from an EMBL/GenBank/DDBJ whole genome shotgun (WGS) entry which is preliminary data.</text>
</comment>